<dbReference type="CDD" id="cd00063">
    <property type="entry name" value="FN3"/>
    <property type="match status" value="8"/>
</dbReference>
<evidence type="ECO:0000313" key="3">
    <source>
        <dbReference type="EMBL" id="QHT91754.1"/>
    </source>
</evidence>
<dbReference type="InterPro" id="IPR013783">
    <property type="entry name" value="Ig-like_fold"/>
</dbReference>
<protein>
    <recommendedName>
        <fullName evidence="2">Fibronectin type-III domain-containing protein</fullName>
    </recommendedName>
</protein>
<sequence>MPIIQNVTRTGAKLGEITFEITGLTPGDTYEITAQEIIDALGSNLSDPLLIPLPIRQPPPTDLSLSSPGYNQATISWTQAQDIDISNGAPVIKYTIYYTDLSSNISSSLDVSASDTSYNFDSLIGGDYYEFYMTATNSLSESLATDSQIIFILPPPPPPIIQSVTSTIKNSVTINWTNEQTIGITVTGYNIYYYDSSDNSGNIVITDPNASSYIINNLIGGNTYTFYMTTTNTNDESFSSNMVDVNVLQEQMPPNNVTVVSTTINSAIVNWTSAKTVNSGPITKYTIYYTDDPSNNIPNSIDVSANYTSYIFNNTLDGGKTYTFYVTATNDYNESLASNPSNQVLILALQPPPTDVSGISLHPNQATITWTSALTINSFQVTKYTIYYYLSSSPSIVSQQDISANNTSATIYGLVNSSDIDNTYIFYMTASNSYSNSINTVNTSVILPQLQPSPTITLASSNFLSQASIIWSTPSTVRGLPILYYNIYYYDTYNPTNTFTQRVEIGNIMRTFNNLPGNSYTFSMTATNSYGESLRSTPLILPLLVPQPPPASVSITSYTNNIYVNWTEAPSVGTGPVLKYTIYYYATDNSSNVINIDVSANIRTYTIGSLATNKTYNVFMTATNINNQSERTYSTPSSITLYTQQPAPTNIRVAGNNFNSATVTWNSATTVSGSGPVTKYTIYYYTMDSSNNPTSQDVSNNLNSFTLTNLIGGARYYFKMTASNNYNSSVLTNSIPSSLLISQQQQPQPTNVDVSFSILNQVTVSWTPALTVDRGDPITKYTIYYFTSDNSSNITSIDVSSNITSRTIYGLTSGKIYNFNMTASNATSESSHTSNIIVVNQFEPVKPLIVSVVSSALNKITLSWNAPIQIQGHPITKYTIYYYDMDNSSNVINIDVSANYTSYELTSGLINGKTYTIYMTSTNDISESLPTIDYNLLNIFQLSPPTNIIAISSRINKAYIYWTRPEFIPGTTLTKYKIYYYKTYDSATIFSQDISVNNTQYEFDLSGGQTYSFYMTAWYGVSETIQSNTSVVTVLLTLPQPISNICFPEKTPIRTDQGLIHIDKINPELNTIHKKKIVAITKTITQDKFLISFEKDSLGTNIPCNKTIITPNHKILYDGKMIKAKNFVDKLKGVKNVPYNGEVLYNVLLEDLDKMMVNNIIAETLDPKNPIAEFYTKFNLDKLDDYNKLRLINHFNEIVIKNKVYSSPKK</sequence>
<dbReference type="PROSITE" id="PS50853">
    <property type="entry name" value="FN3"/>
    <property type="match status" value="8"/>
</dbReference>
<reference evidence="3" key="1">
    <citation type="journal article" date="2020" name="Nature">
        <title>Giant virus diversity and host interactions through global metagenomics.</title>
        <authorList>
            <person name="Schulz F."/>
            <person name="Roux S."/>
            <person name="Paez-Espino D."/>
            <person name="Jungbluth S."/>
            <person name="Walsh D.A."/>
            <person name="Denef V.J."/>
            <person name="McMahon K.D."/>
            <person name="Konstantinidis K.T."/>
            <person name="Eloe-Fadrosh E.A."/>
            <person name="Kyrpides N.C."/>
            <person name="Woyke T."/>
        </authorList>
    </citation>
    <scope>NUCLEOTIDE SEQUENCE</scope>
    <source>
        <strain evidence="3">GVMAG-M-3300023184-86</strain>
    </source>
</reference>
<dbReference type="EMBL" id="MN740169">
    <property type="protein sequence ID" value="QHT91754.1"/>
    <property type="molecule type" value="Genomic_DNA"/>
</dbReference>
<feature type="domain" description="Fibronectin type-III" evidence="2">
    <location>
        <begin position="157"/>
        <end position="250"/>
    </location>
</feature>
<evidence type="ECO:0000256" key="1">
    <source>
        <dbReference type="ARBA" id="ARBA00022737"/>
    </source>
</evidence>
<feature type="domain" description="Fibronectin type-III" evidence="2">
    <location>
        <begin position="545"/>
        <end position="646"/>
    </location>
</feature>
<dbReference type="AlphaFoldDB" id="A0A6C0IF63"/>
<dbReference type="PANTHER" id="PTHR46708:SF2">
    <property type="entry name" value="FIBRONECTIN TYPE-III DOMAIN-CONTAINING PROTEIN"/>
    <property type="match status" value="1"/>
</dbReference>
<accession>A0A6C0IF63</accession>
<dbReference type="PANTHER" id="PTHR46708">
    <property type="entry name" value="TENASCIN"/>
    <property type="match status" value="1"/>
</dbReference>
<keyword evidence="1" id="KW-0677">Repeat</keyword>
<feature type="domain" description="Fibronectin type-III" evidence="2">
    <location>
        <begin position="59"/>
        <end position="156"/>
    </location>
</feature>
<feature type="domain" description="Fibronectin type-III" evidence="2">
    <location>
        <begin position="846"/>
        <end position="946"/>
    </location>
</feature>
<dbReference type="Gene3D" id="2.60.40.10">
    <property type="entry name" value="Immunoglobulins"/>
    <property type="match status" value="10"/>
</dbReference>
<dbReference type="SMART" id="SM00060">
    <property type="entry name" value="FN3"/>
    <property type="match status" value="10"/>
</dbReference>
<dbReference type="SUPFAM" id="SSF49265">
    <property type="entry name" value="Fibronectin type III"/>
    <property type="match status" value="7"/>
</dbReference>
<feature type="domain" description="Fibronectin type-III" evidence="2">
    <location>
        <begin position="748"/>
        <end position="845"/>
    </location>
</feature>
<name>A0A6C0IF63_9ZZZZ</name>
<dbReference type="InterPro" id="IPR050991">
    <property type="entry name" value="ECM_Regulatory_Proteins"/>
</dbReference>
<evidence type="ECO:0000259" key="2">
    <source>
        <dbReference type="PROSITE" id="PS50853"/>
    </source>
</evidence>
<organism evidence="3">
    <name type="scientific">viral metagenome</name>
    <dbReference type="NCBI Taxonomy" id="1070528"/>
    <lineage>
        <taxon>unclassified sequences</taxon>
        <taxon>metagenomes</taxon>
        <taxon>organismal metagenomes</taxon>
    </lineage>
</organism>
<dbReference type="Pfam" id="PF00041">
    <property type="entry name" value="fn3"/>
    <property type="match status" value="7"/>
</dbReference>
<dbReference type="InterPro" id="IPR036116">
    <property type="entry name" value="FN3_sf"/>
</dbReference>
<dbReference type="InterPro" id="IPR003961">
    <property type="entry name" value="FN3_dom"/>
</dbReference>
<feature type="domain" description="Fibronectin type-III" evidence="2">
    <location>
        <begin position="253"/>
        <end position="352"/>
    </location>
</feature>
<feature type="domain" description="Fibronectin type-III" evidence="2">
    <location>
        <begin position="647"/>
        <end position="742"/>
    </location>
</feature>
<proteinExistence type="predicted"/>
<feature type="domain" description="Fibronectin type-III" evidence="2">
    <location>
        <begin position="451"/>
        <end position="543"/>
    </location>
</feature>